<dbReference type="Pfam" id="PF00285">
    <property type="entry name" value="Citrate_synt"/>
    <property type="match status" value="1"/>
</dbReference>
<keyword evidence="6" id="KW-0808">Transferase</keyword>
<dbReference type="EMBL" id="JBBPBN010000017">
    <property type="protein sequence ID" value="KAK9019953.1"/>
    <property type="molecule type" value="Genomic_DNA"/>
</dbReference>
<dbReference type="PROSITE" id="PS01217">
    <property type="entry name" value="SUCCINYL_COA_LIG_3"/>
    <property type="match status" value="1"/>
</dbReference>
<dbReference type="PANTHER" id="PTHR23118">
    <property type="entry name" value="ATP-CITRATE SYNTHASE"/>
    <property type="match status" value="1"/>
</dbReference>
<dbReference type="Gene3D" id="1.10.230.10">
    <property type="entry name" value="Cytochrome P450-Terp, domain 2"/>
    <property type="match status" value="1"/>
</dbReference>
<evidence type="ECO:0000256" key="4">
    <source>
        <dbReference type="ARBA" id="ARBA00022490"/>
    </source>
</evidence>
<dbReference type="InterPro" id="IPR005811">
    <property type="entry name" value="SUCC_ACL_C"/>
</dbReference>
<dbReference type="Gene3D" id="3.40.50.261">
    <property type="entry name" value="Succinyl-CoA synthetase domains"/>
    <property type="match status" value="1"/>
</dbReference>
<dbReference type="InterPro" id="IPR036291">
    <property type="entry name" value="NAD(P)-bd_dom_sf"/>
</dbReference>
<evidence type="ECO:0000256" key="7">
    <source>
        <dbReference type="ARBA" id="ARBA00022723"/>
    </source>
</evidence>
<dbReference type="PANTHER" id="PTHR23118:SF42">
    <property type="entry name" value="ATP-CITRATE SYNTHASE"/>
    <property type="match status" value="1"/>
</dbReference>
<evidence type="ECO:0000256" key="2">
    <source>
        <dbReference type="ARBA" id="ARBA00011412"/>
    </source>
</evidence>
<evidence type="ECO:0000256" key="8">
    <source>
        <dbReference type="ARBA" id="ARBA00022741"/>
    </source>
</evidence>
<keyword evidence="9" id="KW-0067">ATP-binding</keyword>
<comment type="subcellular location">
    <subcellularLocation>
        <location evidence="1">Cytoplasm</location>
    </subcellularLocation>
</comment>
<evidence type="ECO:0000313" key="14">
    <source>
        <dbReference type="Proteomes" id="UP001396334"/>
    </source>
</evidence>
<dbReference type="SUPFAM" id="SSF48256">
    <property type="entry name" value="Citrate synthase"/>
    <property type="match status" value="1"/>
</dbReference>
<evidence type="ECO:0000313" key="13">
    <source>
        <dbReference type="EMBL" id="KAK9019953.1"/>
    </source>
</evidence>
<dbReference type="InterPro" id="IPR002020">
    <property type="entry name" value="Citrate_synthase"/>
</dbReference>
<keyword evidence="10" id="KW-0460">Magnesium</keyword>
<keyword evidence="8" id="KW-0547">Nucleotide-binding</keyword>
<dbReference type="InterPro" id="IPR033847">
    <property type="entry name" value="Citrt_syn/SCS-alpha_CS"/>
</dbReference>
<dbReference type="Gene3D" id="3.40.50.720">
    <property type="entry name" value="NAD(P)-binding Rossmann-like Domain"/>
    <property type="match status" value="1"/>
</dbReference>
<evidence type="ECO:0000256" key="11">
    <source>
        <dbReference type="ARBA" id="ARBA00023098"/>
    </source>
</evidence>
<reference evidence="13 14" key="1">
    <citation type="journal article" date="2024" name="G3 (Bethesda)">
        <title>Genome assembly of Hibiscus sabdariffa L. provides insights into metabolisms of medicinal natural products.</title>
        <authorList>
            <person name="Kim T."/>
        </authorList>
    </citation>
    <scope>NUCLEOTIDE SEQUENCE [LARGE SCALE GENOMIC DNA]</scope>
    <source>
        <strain evidence="13">TK-2024</strain>
        <tissue evidence="13">Old leaves</tissue>
    </source>
</reference>
<dbReference type="InterPro" id="IPR016143">
    <property type="entry name" value="Citrate_synth-like_sm_a-sub"/>
</dbReference>
<sequence length="758" mass="82555">MLTISTTFTGKGLAKSIHTDAKVSSPSSQLPNQKSVMLPSWIFQKIPSLITSHISPSPLERRDILVRLSSSGNEFSQPYLARSEREVICSFPSYFLYSSLCAEAMATGQLFSRTTQALFYNYKQLPIQRMLDFDFLCGRETPSVAGIINPGAEGFQKLFFGQEEIAIPVHSTIEAACAAHPTADVFINFASFRSAAASSMSALKQPTIRVVAIIAEGVPESDTKQLIAYARSNNKVVIGPATVGGIQAGAFKIGDTAGTIDNIIQCKLYRPGSVGFVSKSGGMSNEMYNTIARVTDGIYEGIAIGGDVFPGSTLSDHILRFNNIPQVKMMVVLGELGGRDEYSLVEALKQGKVNKPVVAWVSGTCARLFKSEVQFGHAGAKSGGEMESAQAKNQALKEAGAVVPTSYEAFEAAIKETFDKLVEEGKITPIKDVKPPQIPEDLNSAIKSGKVRAPTHIISTISDDRGEEPCYAGVPMSSIVEQGFGVGDVISLLWFKRSLPRYCTKFIEICVMLCADHGPCVSGAHNTIVTARAGKDLVSSLVSGLLTIGPRFGGAIDDAARYFKDAYDRGLTPYEFVESMKKKGIRVPGIGHRIKRGDNRDKRVELLQLFARTNFPSVKYMEYAVQVETYTLSKANNLVLNVDGAIGSLFLDLLAGSGMFTKQEIDEIVEIGYLNGLFVLARSIGLIGHTFDQKRLKQPLYRHPWEDVLYTKWGMVVWFLDDLFVRLNGGSPSFPSCPAPQFPQHENTVKAVAFFAAM</sequence>
<keyword evidence="7" id="KW-0479">Metal-binding</keyword>
<evidence type="ECO:0000256" key="3">
    <source>
        <dbReference type="ARBA" id="ARBA00012639"/>
    </source>
</evidence>
<dbReference type="CDD" id="cd06100">
    <property type="entry name" value="CCL_ACL-C"/>
    <property type="match status" value="1"/>
</dbReference>
<dbReference type="EC" id="2.3.3.8" evidence="3"/>
<dbReference type="InterPro" id="IPR016102">
    <property type="entry name" value="Succinyl-CoA_synth-like"/>
</dbReference>
<proteinExistence type="predicted"/>
<comment type="subunit">
    <text evidence="2">Heterooctamer of 4 alpha and 4 beta chains.</text>
</comment>
<dbReference type="InterPro" id="IPR017866">
    <property type="entry name" value="Succ-CoA_synthase_bsu_CS"/>
</dbReference>
<name>A0ABR2S3X7_9ROSI</name>
<dbReference type="PROSITE" id="PS01216">
    <property type="entry name" value="SUCCINYL_COA_LIG_1"/>
    <property type="match status" value="1"/>
</dbReference>
<dbReference type="SUPFAM" id="SSF51735">
    <property type="entry name" value="NAD(P)-binding Rossmann-fold domains"/>
    <property type="match status" value="1"/>
</dbReference>
<gene>
    <name evidence="13" type="ORF">V6N11_054457</name>
</gene>
<dbReference type="InterPro" id="IPR017440">
    <property type="entry name" value="Cit_synth/succinyl-CoA_lig_AS"/>
</dbReference>
<dbReference type="PROSITE" id="PS00399">
    <property type="entry name" value="SUCCINYL_COA_LIG_2"/>
    <property type="match status" value="1"/>
</dbReference>
<keyword evidence="11" id="KW-0443">Lipid metabolism</keyword>
<evidence type="ECO:0000259" key="12">
    <source>
        <dbReference type="Pfam" id="PF00549"/>
    </source>
</evidence>
<evidence type="ECO:0000256" key="1">
    <source>
        <dbReference type="ARBA" id="ARBA00004496"/>
    </source>
</evidence>
<evidence type="ECO:0000256" key="9">
    <source>
        <dbReference type="ARBA" id="ARBA00022840"/>
    </source>
</evidence>
<accession>A0ABR2S3X7</accession>
<organism evidence="13 14">
    <name type="scientific">Hibiscus sabdariffa</name>
    <name type="common">roselle</name>
    <dbReference type="NCBI Taxonomy" id="183260"/>
    <lineage>
        <taxon>Eukaryota</taxon>
        <taxon>Viridiplantae</taxon>
        <taxon>Streptophyta</taxon>
        <taxon>Embryophyta</taxon>
        <taxon>Tracheophyta</taxon>
        <taxon>Spermatophyta</taxon>
        <taxon>Magnoliopsida</taxon>
        <taxon>eudicotyledons</taxon>
        <taxon>Gunneridae</taxon>
        <taxon>Pentapetalae</taxon>
        <taxon>rosids</taxon>
        <taxon>malvids</taxon>
        <taxon>Malvales</taxon>
        <taxon>Malvaceae</taxon>
        <taxon>Malvoideae</taxon>
        <taxon>Hibiscus</taxon>
    </lineage>
</organism>
<dbReference type="Pfam" id="PF00549">
    <property type="entry name" value="Ligase_CoA"/>
    <property type="match status" value="1"/>
</dbReference>
<evidence type="ECO:0000256" key="6">
    <source>
        <dbReference type="ARBA" id="ARBA00022679"/>
    </source>
</evidence>
<feature type="domain" description="ATP-citrate synthase/succinyl-CoA ligase C-terminal" evidence="12">
    <location>
        <begin position="277"/>
        <end position="402"/>
    </location>
</feature>
<protein>
    <recommendedName>
        <fullName evidence="3">ATP citrate synthase</fullName>
        <ecNumber evidence="3">2.3.3.8</ecNumber>
    </recommendedName>
</protein>
<dbReference type="InterPro" id="IPR036969">
    <property type="entry name" value="Citrate_synthase_sf"/>
</dbReference>
<evidence type="ECO:0000256" key="10">
    <source>
        <dbReference type="ARBA" id="ARBA00022842"/>
    </source>
</evidence>
<evidence type="ECO:0000256" key="5">
    <source>
        <dbReference type="ARBA" id="ARBA00022516"/>
    </source>
</evidence>
<keyword evidence="5" id="KW-0444">Lipid biosynthesis</keyword>
<keyword evidence="14" id="KW-1185">Reference proteome</keyword>
<keyword evidence="4" id="KW-0963">Cytoplasm</keyword>
<dbReference type="Proteomes" id="UP001396334">
    <property type="component" value="Unassembled WGS sequence"/>
</dbReference>
<comment type="caution">
    <text evidence="13">The sequence shown here is derived from an EMBL/GenBank/DDBJ whole genome shotgun (WGS) entry which is preliminary data.</text>
</comment>